<gene>
    <name evidence="8" type="ORF">BD410DRAFT_901603</name>
</gene>
<keyword evidence="2" id="KW-0479">Metal-binding</keyword>
<dbReference type="PROSITE" id="PS00463">
    <property type="entry name" value="ZN2_CY6_FUNGAL_1"/>
    <property type="match status" value="1"/>
</dbReference>
<feature type="compositionally biased region" description="Basic and acidic residues" evidence="6">
    <location>
        <begin position="85"/>
        <end position="105"/>
    </location>
</feature>
<sequence>MASQDDSIYQPLQRGKACLYCRRRKTKCDGAKPTCRSCRMAGRLQGCEYTDRGPAMTQFLEDEVSKLETRINELENPGHNLPHGADFEAQSRRTSRLDVRSRPNDPHSSSPGSVASVLVQQMNPGVSRMLVNLFVERGELSGFALDKSRFYEQSNLPASNPNAPHPALLSSIYVWAFHMLNSDSFSGLLPLYINEAKRALASTINNRDAKARIHAIQAQVILAAFFYTNGRVVEAHYHATGAVTMAFSAGLHRALTPAATSSSSSSAGFAPGTFSLPPPRDAIEAAERARLFWAVYTLDACWSIAAGSSSNIRENGNPSTTIMMPWPVSVDEFRSNFSALVNGGNIIQGFFSSRNSAQGGRVTSHTALRAQASVLLKSATRLGENDTQRGLNDFREMARFISSFISNLPSINGQTELESVILMTNLVTRSLAHAAEIHLHVGRLASNPGSLTACMNSSLAILEVMEHVVAEESNIIDPTLVVSWTAAAKIFVWNGQGAPSPLKTTCNVASTRLRSFLTAVIQICPMMETQVKGVLDVLDGN</sequence>
<protein>
    <recommendedName>
        <fullName evidence="7">Zn(2)-C6 fungal-type domain-containing protein</fullName>
    </recommendedName>
</protein>
<evidence type="ECO:0000313" key="9">
    <source>
        <dbReference type="Proteomes" id="UP000294933"/>
    </source>
</evidence>
<dbReference type="GO" id="GO:0000981">
    <property type="term" value="F:DNA-binding transcription factor activity, RNA polymerase II-specific"/>
    <property type="evidence" value="ECO:0007669"/>
    <property type="project" value="InterPro"/>
</dbReference>
<accession>A0A4Y7PPT3</accession>
<keyword evidence="4" id="KW-0804">Transcription</keyword>
<keyword evidence="5" id="KW-0539">Nucleus</keyword>
<dbReference type="Pfam" id="PF00172">
    <property type="entry name" value="Zn_clus"/>
    <property type="match status" value="1"/>
</dbReference>
<evidence type="ECO:0000313" key="8">
    <source>
        <dbReference type="EMBL" id="TDL17185.1"/>
    </source>
</evidence>
<dbReference type="GO" id="GO:0008270">
    <property type="term" value="F:zinc ion binding"/>
    <property type="evidence" value="ECO:0007669"/>
    <property type="project" value="InterPro"/>
</dbReference>
<dbReference type="InterPro" id="IPR007219">
    <property type="entry name" value="XnlR_reg_dom"/>
</dbReference>
<comment type="subcellular location">
    <subcellularLocation>
        <location evidence="1">Nucleus</location>
    </subcellularLocation>
</comment>
<feature type="region of interest" description="Disordered" evidence="6">
    <location>
        <begin position="74"/>
        <end position="114"/>
    </location>
</feature>
<dbReference type="Pfam" id="PF04082">
    <property type="entry name" value="Fungal_trans"/>
    <property type="match status" value="1"/>
</dbReference>
<dbReference type="SUPFAM" id="SSF57701">
    <property type="entry name" value="Zn2/Cys6 DNA-binding domain"/>
    <property type="match status" value="1"/>
</dbReference>
<dbReference type="SMART" id="SM00066">
    <property type="entry name" value="GAL4"/>
    <property type="match status" value="1"/>
</dbReference>
<dbReference type="CDD" id="cd12148">
    <property type="entry name" value="fungal_TF_MHR"/>
    <property type="match status" value="1"/>
</dbReference>
<evidence type="ECO:0000256" key="1">
    <source>
        <dbReference type="ARBA" id="ARBA00004123"/>
    </source>
</evidence>
<keyword evidence="3" id="KW-0805">Transcription regulation</keyword>
<dbReference type="CDD" id="cd00067">
    <property type="entry name" value="GAL4"/>
    <property type="match status" value="1"/>
</dbReference>
<proteinExistence type="predicted"/>
<evidence type="ECO:0000256" key="6">
    <source>
        <dbReference type="SAM" id="MobiDB-lite"/>
    </source>
</evidence>
<dbReference type="AlphaFoldDB" id="A0A4Y7PPT3"/>
<evidence type="ECO:0000256" key="4">
    <source>
        <dbReference type="ARBA" id="ARBA00023163"/>
    </source>
</evidence>
<dbReference type="GO" id="GO:0005634">
    <property type="term" value="C:nucleus"/>
    <property type="evidence" value="ECO:0007669"/>
    <property type="project" value="UniProtKB-SubCell"/>
</dbReference>
<dbReference type="Gene3D" id="4.10.240.10">
    <property type="entry name" value="Zn(2)-C6 fungal-type DNA-binding domain"/>
    <property type="match status" value="1"/>
</dbReference>
<dbReference type="PROSITE" id="PS50048">
    <property type="entry name" value="ZN2_CY6_FUNGAL_2"/>
    <property type="match status" value="1"/>
</dbReference>
<dbReference type="VEuPathDB" id="FungiDB:BD410DRAFT_901603"/>
<dbReference type="PANTHER" id="PTHR47338">
    <property type="entry name" value="ZN(II)2CYS6 TRANSCRIPTION FACTOR (EUROFUNG)-RELATED"/>
    <property type="match status" value="1"/>
</dbReference>
<reference evidence="8 9" key="1">
    <citation type="submission" date="2018-06" db="EMBL/GenBank/DDBJ databases">
        <title>A transcriptomic atlas of mushroom development highlights an independent origin of complex multicellularity.</title>
        <authorList>
            <consortium name="DOE Joint Genome Institute"/>
            <person name="Krizsan K."/>
            <person name="Almasi E."/>
            <person name="Merenyi Z."/>
            <person name="Sahu N."/>
            <person name="Viragh M."/>
            <person name="Koszo T."/>
            <person name="Mondo S."/>
            <person name="Kiss B."/>
            <person name="Balint B."/>
            <person name="Kues U."/>
            <person name="Barry K."/>
            <person name="Hegedus J.C."/>
            <person name="Henrissat B."/>
            <person name="Johnson J."/>
            <person name="Lipzen A."/>
            <person name="Ohm R."/>
            <person name="Nagy I."/>
            <person name="Pangilinan J."/>
            <person name="Yan J."/>
            <person name="Xiong Y."/>
            <person name="Grigoriev I.V."/>
            <person name="Hibbett D.S."/>
            <person name="Nagy L.G."/>
        </authorList>
    </citation>
    <scope>NUCLEOTIDE SEQUENCE [LARGE SCALE GENOMIC DNA]</scope>
    <source>
        <strain evidence="8 9">SZMC22713</strain>
    </source>
</reference>
<dbReference type="GO" id="GO:0006351">
    <property type="term" value="P:DNA-templated transcription"/>
    <property type="evidence" value="ECO:0007669"/>
    <property type="project" value="InterPro"/>
</dbReference>
<dbReference type="Proteomes" id="UP000294933">
    <property type="component" value="Unassembled WGS sequence"/>
</dbReference>
<organism evidence="8 9">
    <name type="scientific">Rickenella mellea</name>
    <dbReference type="NCBI Taxonomy" id="50990"/>
    <lineage>
        <taxon>Eukaryota</taxon>
        <taxon>Fungi</taxon>
        <taxon>Dikarya</taxon>
        <taxon>Basidiomycota</taxon>
        <taxon>Agaricomycotina</taxon>
        <taxon>Agaricomycetes</taxon>
        <taxon>Hymenochaetales</taxon>
        <taxon>Rickenellaceae</taxon>
        <taxon>Rickenella</taxon>
    </lineage>
</organism>
<keyword evidence="9" id="KW-1185">Reference proteome</keyword>
<dbReference type="GO" id="GO:0003677">
    <property type="term" value="F:DNA binding"/>
    <property type="evidence" value="ECO:0007669"/>
    <property type="project" value="InterPro"/>
</dbReference>
<dbReference type="PANTHER" id="PTHR47338:SF29">
    <property type="entry name" value="ZN(2)-C6 FUNGAL-TYPE DOMAIN-CONTAINING PROTEIN"/>
    <property type="match status" value="1"/>
</dbReference>
<feature type="domain" description="Zn(2)-C6 fungal-type" evidence="7">
    <location>
        <begin position="17"/>
        <end position="49"/>
    </location>
</feature>
<dbReference type="InterPro" id="IPR001138">
    <property type="entry name" value="Zn2Cys6_DnaBD"/>
</dbReference>
<dbReference type="InterPro" id="IPR036864">
    <property type="entry name" value="Zn2-C6_fun-type_DNA-bd_sf"/>
</dbReference>
<dbReference type="OrthoDB" id="2309723at2759"/>
<evidence type="ECO:0000256" key="3">
    <source>
        <dbReference type="ARBA" id="ARBA00023015"/>
    </source>
</evidence>
<dbReference type="EMBL" id="ML170226">
    <property type="protein sequence ID" value="TDL17185.1"/>
    <property type="molecule type" value="Genomic_DNA"/>
</dbReference>
<dbReference type="InterPro" id="IPR050815">
    <property type="entry name" value="TF_fung"/>
</dbReference>
<evidence type="ECO:0000259" key="7">
    <source>
        <dbReference type="PROSITE" id="PS50048"/>
    </source>
</evidence>
<evidence type="ECO:0000256" key="2">
    <source>
        <dbReference type="ARBA" id="ARBA00022723"/>
    </source>
</evidence>
<name>A0A4Y7PPT3_9AGAM</name>
<evidence type="ECO:0000256" key="5">
    <source>
        <dbReference type="ARBA" id="ARBA00023242"/>
    </source>
</evidence>
<dbReference type="STRING" id="50990.A0A4Y7PPT3"/>